<evidence type="ECO:0000313" key="1">
    <source>
        <dbReference type="EMBL" id="KIO16546.1"/>
    </source>
</evidence>
<organism evidence="1 2">
    <name type="scientific">Tulasnella calospora MUT 4182</name>
    <dbReference type="NCBI Taxonomy" id="1051891"/>
    <lineage>
        <taxon>Eukaryota</taxon>
        <taxon>Fungi</taxon>
        <taxon>Dikarya</taxon>
        <taxon>Basidiomycota</taxon>
        <taxon>Agaricomycotina</taxon>
        <taxon>Agaricomycetes</taxon>
        <taxon>Cantharellales</taxon>
        <taxon>Tulasnellaceae</taxon>
        <taxon>Tulasnella</taxon>
    </lineage>
</organism>
<sequence length="161" mass="17713">QDPDAPALADFQVLAYRYTIPELRKTQGYIILLSSSLAQIRLPGGSSYNLAKLATIRLAEWLHAENTKSGVKAIAMHPGAVATAFGSYVVDKNPGMGLKDFFTDDPKLNAWTQVRLTSGSEDWLSGRFFDSTWGLDEVAKQKEAILEEDALKIRLALPRSS</sequence>
<proteinExistence type="predicted"/>
<dbReference type="AlphaFoldDB" id="A0A0C3Q1Q0"/>
<dbReference type="STRING" id="1051891.A0A0C3Q1Q0"/>
<dbReference type="Gene3D" id="3.40.50.720">
    <property type="entry name" value="NAD(P)-binding Rossmann-like Domain"/>
    <property type="match status" value="1"/>
</dbReference>
<dbReference type="Pfam" id="PF00106">
    <property type="entry name" value="adh_short"/>
    <property type="match status" value="1"/>
</dbReference>
<dbReference type="Proteomes" id="UP000054248">
    <property type="component" value="Unassembled WGS sequence"/>
</dbReference>
<dbReference type="InterPro" id="IPR036291">
    <property type="entry name" value="NAD(P)-bd_dom_sf"/>
</dbReference>
<dbReference type="OrthoDB" id="1933717at2759"/>
<feature type="non-terminal residue" evidence="1">
    <location>
        <position position="1"/>
    </location>
</feature>
<accession>A0A0C3Q1Q0</accession>
<evidence type="ECO:0000313" key="2">
    <source>
        <dbReference type="Proteomes" id="UP000054248"/>
    </source>
</evidence>
<dbReference type="HOGENOM" id="CLU_1647849_0_0_1"/>
<reference evidence="2" key="2">
    <citation type="submission" date="2015-01" db="EMBL/GenBank/DDBJ databases">
        <title>Evolutionary Origins and Diversification of the Mycorrhizal Mutualists.</title>
        <authorList>
            <consortium name="DOE Joint Genome Institute"/>
            <consortium name="Mycorrhizal Genomics Consortium"/>
            <person name="Kohler A."/>
            <person name="Kuo A."/>
            <person name="Nagy L.G."/>
            <person name="Floudas D."/>
            <person name="Copeland A."/>
            <person name="Barry K.W."/>
            <person name="Cichocki N."/>
            <person name="Veneault-Fourrey C."/>
            <person name="LaButti K."/>
            <person name="Lindquist E.A."/>
            <person name="Lipzen A."/>
            <person name="Lundell T."/>
            <person name="Morin E."/>
            <person name="Murat C."/>
            <person name="Riley R."/>
            <person name="Ohm R."/>
            <person name="Sun H."/>
            <person name="Tunlid A."/>
            <person name="Henrissat B."/>
            <person name="Grigoriev I.V."/>
            <person name="Hibbett D.S."/>
            <person name="Martin F."/>
        </authorList>
    </citation>
    <scope>NUCLEOTIDE SEQUENCE [LARGE SCALE GENOMIC DNA]</scope>
    <source>
        <strain evidence="2">MUT 4182</strain>
    </source>
</reference>
<dbReference type="SUPFAM" id="SSF51735">
    <property type="entry name" value="NAD(P)-binding Rossmann-fold domains"/>
    <property type="match status" value="1"/>
</dbReference>
<protein>
    <submittedName>
        <fullName evidence="1">Uncharacterized protein</fullName>
    </submittedName>
</protein>
<reference evidence="1 2" key="1">
    <citation type="submission" date="2014-04" db="EMBL/GenBank/DDBJ databases">
        <authorList>
            <consortium name="DOE Joint Genome Institute"/>
            <person name="Kuo A."/>
            <person name="Girlanda M."/>
            <person name="Perotto S."/>
            <person name="Kohler A."/>
            <person name="Nagy L.G."/>
            <person name="Floudas D."/>
            <person name="Copeland A."/>
            <person name="Barry K.W."/>
            <person name="Cichocki N."/>
            <person name="Veneault-Fourrey C."/>
            <person name="LaButti K."/>
            <person name="Lindquist E.A."/>
            <person name="Lipzen A."/>
            <person name="Lundell T."/>
            <person name="Morin E."/>
            <person name="Murat C."/>
            <person name="Sun H."/>
            <person name="Tunlid A."/>
            <person name="Henrissat B."/>
            <person name="Grigoriev I.V."/>
            <person name="Hibbett D.S."/>
            <person name="Martin F."/>
            <person name="Nordberg H.P."/>
            <person name="Cantor M.N."/>
            <person name="Hua S.X."/>
        </authorList>
    </citation>
    <scope>NUCLEOTIDE SEQUENCE [LARGE SCALE GENOMIC DNA]</scope>
    <source>
        <strain evidence="1 2">MUT 4182</strain>
    </source>
</reference>
<gene>
    <name evidence="1" type="ORF">M407DRAFT_33810</name>
</gene>
<dbReference type="EMBL" id="KN823537">
    <property type="protein sequence ID" value="KIO16546.1"/>
    <property type="molecule type" value="Genomic_DNA"/>
</dbReference>
<name>A0A0C3Q1Q0_9AGAM</name>
<dbReference type="InterPro" id="IPR002347">
    <property type="entry name" value="SDR_fam"/>
</dbReference>
<keyword evidence="2" id="KW-1185">Reference proteome</keyword>